<dbReference type="PANTHER" id="PTHR40045:SF1">
    <property type="entry name" value="YQCI_YCGG FAMILY PROTEIN"/>
    <property type="match status" value="1"/>
</dbReference>
<dbReference type="OrthoDB" id="112290at2"/>
<evidence type="ECO:0000313" key="3">
    <source>
        <dbReference type="Proteomes" id="UP000327000"/>
    </source>
</evidence>
<dbReference type="Proteomes" id="UP000327000">
    <property type="component" value="Unassembled WGS sequence"/>
</dbReference>
<evidence type="ECO:0000256" key="1">
    <source>
        <dbReference type="SAM" id="MobiDB-lite"/>
    </source>
</evidence>
<comment type="caution">
    <text evidence="2">The sequence shown here is derived from an EMBL/GenBank/DDBJ whole genome shotgun (WGS) entry which is preliminary data.</text>
</comment>
<dbReference type="EMBL" id="VOKX01000098">
    <property type="protein sequence ID" value="KAB7836962.1"/>
    <property type="molecule type" value="Genomic_DNA"/>
</dbReference>
<protein>
    <submittedName>
        <fullName evidence="2">YqcI/YcgG family protein</fullName>
    </submittedName>
</protein>
<organism evidence="2 3">
    <name type="scientific">Streptomyces mobaraensis</name>
    <name type="common">Streptoverticillium mobaraense</name>
    <dbReference type="NCBI Taxonomy" id="35621"/>
    <lineage>
        <taxon>Bacteria</taxon>
        <taxon>Bacillati</taxon>
        <taxon>Actinomycetota</taxon>
        <taxon>Actinomycetes</taxon>
        <taxon>Kitasatosporales</taxon>
        <taxon>Streptomycetaceae</taxon>
        <taxon>Streptomyces</taxon>
    </lineage>
</organism>
<accession>A0A5N5W2T2</accession>
<dbReference type="RefSeq" id="WP_152264982.1">
    <property type="nucleotide sequence ID" value="NZ_VOKX01000098.1"/>
</dbReference>
<gene>
    <name evidence="2" type="ORF">FRZ00_24655</name>
</gene>
<reference evidence="2 3" key="1">
    <citation type="journal article" date="2019" name="Microb. Cell Fact.">
        <title>Exploring novel herbicidin analogues by transcriptional regulator overexpression and MS/MS molecular networking.</title>
        <authorList>
            <person name="Shi Y."/>
            <person name="Gu R."/>
            <person name="Li Y."/>
            <person name="Wang X."/>
            <person name="Ren W."/>
            <person name="Li X."/>
            <person name="Wang L."/>
            <person name="Xie Y."/>
            <person name="Hong B."/>
        </authorList>
    </citation>
    <scope>NUCLEOTIDE SEQUENCE [LARGE SCALE GENOMIC DNA]</scope>
    <source>
        <strain evidence="2 3">US-43</strain>
    </source>
</reference>
<dbReference type="InterPro" id="IPR014988">
    <property type="entry name" value="Uncharacterised_YqcI/YcgG"/>
</dbReference>
<name>A0A5N5W2T2_STRMB</name>
<evidence type="ECO:0000313" key="2">
    <source>
        <dbReference type="EMBL" id="KAB7836962.1"/>
    </source>
</evidence>
<proteinExistence type="predicted"/>
<feature type="region of interest" description="Disordered" evidence="1">
    <location>
        <begin position="1"/>
        <end position="24"/>
    </location>
</feature>
<dbReference type="PANTHER" id="PTHR40045">
    <property type="entry name" value="YCGG FAMILY PROTEIN"/>
    <property type="match status" value="1"/>
</dbReference>
<feature type="region of interest" description="Disordered" evidence="1">
    <location>
        <begin position="239"/>
        <end position="287"/>
    </location>
</feature>
<sequence>MRGSLPRNHDRRGETELSDNVIGETPAWGPAQIEELQRTLLSETSPFPCTFAVAGTKKDTLRYGFVESLDDEESWAPLGDLLTAYLERYRALGRETSLIVFFRPDGVTRTLEQYRERFWAVLQHLHDHDRAPWPADVPQDTEDPWWEFSYGGTSVFVVCNTPAHVLRRSRHSPAFFITFQPRWVFEELGADTPPGMAARRTIRRRLSRYDAVEAAPELGSYGDPDNREWRQYFLADEPENEPDAAAARCPFRHGGGPEVPAGRSAGAGQATGFDSTSRLTPKMVGDS</sequence>
<dbReference type="Pfam" id="PF08892">
    <property type="entry name" value="YqcI_YcgG"/>
    <property type="match status" value="1"/>
</dbReference>
<keyword evidence="3" id="KW-1185">Reference proteome</keyword>
<dbReference type="AlphaFoldDB" id="A0A5N5W2T2"/>